<accession>A0A0A9XJ45</accession>
<dbReference type="AlphaFoldDB" id="A0A0A9XJ45"/>
<evidence type="ECO:0000259" key="2">
    <source>
        <dbReference type="SMART" id="SM00394"/>
    </source>
</evidence>
<sequence length="102" mass="11811">MPEPLDVPFEFKSILQDFTIQFLIDRPADIVNFGATYFNDLRQRRQSIIEKDFGPKGSSSSAHVNDDISFFKSPGASEERKQNDQELRKMRSNEFNEIVKLP</sequence>
<organism evidence="3">
    <name type="scientific">Lygus hesperus</name>
    <name type="common">Western plant bug</name>
    <dbReference type="NCBI Taxonomy" id="30085"/>
    <lineage>
        <taxon>Eukaryota</taxon>
        <taxon>Metazoa</taxon>
        <taxon>Ecdysozoa</taxon>
        <taxon>Arthropoda</taxon>
        <taxon>Hexapoda</taxon>
        <taxon>Insecta</taxon>
        <taxon>Pterygota</taxon>
        <taxon>Neoptera</taxon>
        <taxon>Paraneoptera</taxon>
        <taxon>Hemiptera</taxon>
        <taxon>Heteroptera</taxon>
        <taxon>Panheteroptera</taxon>
        <taxon>Cimicomorpha</taxon>
        <taxon>Miridae</taxon>
        <taxon>Mirini</taxon>
        <taxon>Lygus</taxon>
    </lineage>
</organism>
<dbReference type="SUPFAM" id="SSF47391">
    <property type="entry name" value="Dimerization-anchoring domain of cAMP-dependent PK regulatory subunit"/>
    <property type="match status" value="1"/>
</dbReference>
<dbReference type="EMBL" id="GBRD01013870">
    <property type="protein sequence ID" value="JAG51956.1"/>
    <property type="molecule type" value="Transcribed_RNA"/>
</dbReference>
<dbReference type="EMBL" id="GBHO01026514">
    <property type="protein sequence ID" value="JAG17090.1"/>
    <property type="molecule type" value="Transcribed_RNA"/>
</dbReference>
<reference evidence="3" key="1">
    <citation type="journal article" date="2014" name="PLoS ONE">
        <title>Transcriptome-Based Identification of ABC Transporters in the Western Tarnished Plant Bug Lygus hesperus.</title>
        <authorList>
            <person name="Hull J.J."/>
            <person name="Chaney K."/>
            <person name="Geib S.M."/>
            <person name="Fabrick J.A."/>
            <person name="Brent C.S."/>
            <person name="Walsh D."/>
            <person name="Lavine L.C."/>
        </authorList>
    </citation>
    <scope>NUCLEOTIDE SEQUENCE</scope>
</reference>
<evidence type="ECO:0000313" key="3">
    <source>
        <dbReference type="EMBL" id="JAG17090.1"/>
    </source>
</evidence>
<keyword evidence="3" id="KW-0418">Kinase</keyword>
<dbReference type="Pfam" id="PF02197">
    <property type="entry name" value="RIIa"/>
    <property type="match status" value="1"/>
</dbReference>
<dbReference type="GO" id="GO:0016301">
    <property type="term" value="F:kinase activity"/>
    <property type="evidence" value="ECO:0007669"/>
    <property type="project" value="UniProtKB-KW"/>
</dbReference>
<dbReference type="SMART" id="SM00394">
    <property type="entry name" value="RIIa"/>
    <property type="match status" value="1"/>
</dbReference>
<protein>
    <submittedName>
        <fullName evidence="3">cAMP-dependent protein kinase type II regulatory subunit</fullName>
    </submittedName>
</protein>
<keyword evidence="3" id="KW-0808">Transferase</keyword>
<dbReference type="CDD" id="cd12099">
    <property type="entry name" value="DD_RII_PKA"/>
    <property type="match status" value="1"/>
</dbReference>
<evidence type="ECO:0000256" key="1">
    <source>
        <dbReference type="SAM" id="MobiDB-lite"/>
    </source>
</evidence>
<reference evidence="4" key="3">
    <citation type="submission" date="2014-09" db="EMBL/GenBank/DDBJ databases">
        <authorList>
            <person name="Magalhaes I.L.F."/>
            <person name="Oliveira U."/>
            <person name="Santos F.R."/>
            <person name="Vidigal T.H.D.A."/>
            <person name="Brescovit A.D."/>
            <person name="Santos A.J."/>
        </authorList>
    </citation>
    <scope>NUCLEOTIDE SEQUENCE</scope>
</reference>
<reference evidence="3" key="2">
    <citation type="submission" date="2014-07" db="EMBL/GenBank/DDBJ databases">
        <authorList>
            <person name="Hull J."/>
        </authorList>
    </citation>
    <scope>NUCLEOTIDE SEQUENCE</scope>
</reference>
<proteinExistence type="predicted"/>
<evidence type="ECO:0000313" key="4">
    <source>
        <dbReference type="EMBL" id="JAG51956.1"/>
    </source>
</evidence>
<dbReference type="Gene3D" id="1.20.890.10">
    <property type="entry name" value="cAMP-dependent protein kinase regulatory subunit, dimerization-anchoring domain"/>
    <property type="match status" value="1"/>
</dbReference>
<feature type="domain" description="RIIa" evidence="2">
    <location>
        <begin position="9"/>
        <end position="46"/>
    </location>
</feature>
<feature type="compositionally biased region" description="Basic and acidic residues" evidence="1">
    <location>
        <begin position="77"/>
        <end position="94"/>
    </location>
</feature>
<dbReference type="InterPro" id="IPR003117">
    <property type="entry name" value="cAMP_dep_PK_reg_su_I/II_a/b"/>
</dbReference>
<gene>
    <name evidence="3" type="primary">Pka-R2_4</name>
    <name evidence="3" type="ORF">CM83_13831</name>
</gene>
<feature type="region of interest" description="Disordered" evidence="1">
    <location>
        <begin position="49"/>
        <end position="102"/>
    </location>
</feature>
<name>A0A0A9XJ45_LYGHE</name>